<organism evidence="3 4">
    <name type="scientific">SAR324 cluster bacterium</name>
    <dbReference type="NCBI Taxonomy" id="2024889"/>
    <lineage>
        <taxon>Bacteria</taxon>
        <taxon>Deltaproteobacteria</taxon>
        <taxon>SAR324 cluster</taxon>
    </lineage>
</organism>
<evidence type="ECO:0000313" key="3">
    <source>
        <dbReference type="EMBL" id="NMC63128.1"/>
    </source>
</evidence>
<comment type="caution">
    <text evidence="3">The sequence shown here is derived from an EMBL/GenBank/DDBJ whole genome shotgun (WGS) entry which is preliminary data.</text>
</comment>
<proteinExistence type="predicted"/>
<accession>A0A7X9FRU4</accession>
<evidence type="ECO:0000313" key="4">
    <source>
        <dbReference type="Proteomes" id="UP000524246"/>
    </source>
</evidence>
<evidence type="ECO:0000259" key="1">
    <source>
        <dbReference type="Pfam" id="PF13387"/>
    </source>
</evidence>
<dbReference type="EMBL" id="JAAZON010000361">
    <property type="protein sequence ID" value="NMC63128.1"/>
    <property type="molecule type" value="Genomic_DNA"/>
</dbReference>
<feature type="non-terminal residue" evidence="3">
    <location>
        <position position="1"/>
    </location>
</feature>
<feature type="domain" description="DUF7840" evidence="2">
    <location>
        <begin position="182"/>
        <end position="403"/>
    </location>
</feature>
<dbReference type="AlphaFoldDB" id="A0A7X9FRU4"/>
<dbReference type="Pfam" id="PF13387">
    <property type="entry name" value="Lnb_N"/>
    <property type="match status" value="1"/>
</dbReference>
<sequence>LNLDEKETRRMVLHILELKEIYSDYYFLDENCSFNILFLIEAGRPSLHLVDYYWNSWGYGVIPSDTVNVVSKSGIVSKVLYRPSPVTQIRYLATQLDKRDQKSAKTIAIHGLSSDTLVSSQISREEKRRTLALAEEYLKYRYSRMELRQEEFQEQFFQLADAAKGLGVDSKSHEKIPEPTPPESRYTPAKVDFGLGYREDSPFVEITLRPAYRDLLELEDNSYEASQVKILEVSGRYYEKGGTIKLQEATILNILSLSARDIFFRPISWKLLAGVEQNLFPNGDEDIVFQLSAGGGWSFSHPFWGLFYALIEVDTKLSSRFIDNVAFGPGATIGLLKKVSERWNVGFYGQGIFYELGENYKLYKCGFNQLYELTKNSAIFLNFGTERADSETRTEIRMGWSYYF</sequence>
<reference evidence="3 4" key="1">
    <citation type="journal article" date="2020" name="Biotechnol. Biofuels">
        <title>New insights from the biogas microbiome by comprehensive genome-resolved metagenomics of nearly 1600 species originating from multiple anaerobic digesters.</title>
        <authorList>
            <person name="Campanaro S."/>
            <person name="Treu L."/>
            <person name="Rodriguez-R L.M."/>
            <person name="Kovalovszki A."/>
            <person name="Ziels R.M."/>
            <person name="Maus I."/>
            <person name="Zhu X."/>
            <person name="Kougias P.G."/>
            <person name="Basile A."/>
            <person name="Luo G."/>
            <person name="Schluter A."/>
            <person name="Konstantinidis K.T."/>
            <person name="Angelidaki I."/>
        </authorList>
    </citation>
    <scope>NUCLEOTIDE SEQUENCE [LARGE SCALE GENOMIC DNA]</scope>
    <source>
        <strain evidence="3">AS27yjCOA_65</strain>
    </source>
</reference>
<gene>
    <name evidence="3" type="ORF">GYA55_08160</name>
</gene>
<dbReference type="InterPro" id="IPR057162">
    <property type="entry name" value="DUF7840"/>
</dbReference>
<protein>
    <submittedName>
        <fullName evidence="3">DUF4105 domain-containing protein</fullName>
    </submittedName>
</protein>
<dbReference type="InterPro" id="IPR025178">
    <property type="entry name" value="Lnb_N"/>
</dbReference>
<name>A0A7X9FRU4_9DELT</name>
<feature type="domain" description="Lnb N-terminal periplasmic" evidence="1">
    <location>
        <begin position="1"/>
        <end position="71"/>
    </location>
</feature>
<evidence type="ECO:0000259" key="2">
    <source>
        <dbReference type="Pfam" id="PF25222"/>
    </source>
</evidence>
<dbReference type="Proteomes" id="UP000524246">
    <property type="component" value="Unassembled WGS sequence"/>
</dbReference>
<dbReference type="Pfam" id="PF25222">
    <property type="entry name" value="DUF7840"/>
    <property type="match status" value="1"/>
</dbReference>